<feature type="compositionally biased region" description="Low complexity" evidence="1">
    <location>
        <begin position="70"/>
        <end position="89"/>
    </location>
</feature>
<evidence type="ECO:0000256" key="1">
    <source>
        <dbReference type="SAM" id="MobiDB-lite"/>
    </source>
</evidence>
<evidence type="ECO:0000313" key="2">
    <source>
        <dbReference type="EMBL" id="KAK0547350.1"/>
    </source>
</evidence>
<dbReference type="AlphaFoldDB" id="A0AAN6GPD8"/>
<reference evidence="2" key="1">
    <citation type="journal article" date="2023" name="PhytoFront">
        <title>Draft Genome Resources of Seven Strains of Tilletia horrida, Causal Agent of Kernel Smut of Rice.</title>
        <authorList>
            <person name="Khanal S."/>
            <person name="Antony Babu S."/>
            <person name="Zhou X.G."/>
        </authorList>
    </citation>
    <scope>NUCLEOTIDE SEQUENCE</scope>
    <source>
        <strain evidence="2">TX6</strain>
    </source>
</reference>
<gene>
    <name evidence="2" type="ORF">OC846_004891</name>
</gene>
<feature type="region of interest" description="Disordered" evidence="1">
    <location>
        <begin position="35"/>
        <end position="201"/>
    </location>
</feature>
<accession>A0AAN6GPD8</accession>
<feature type="compositionally biased region" description="Polar residues" evidence="1">
    <location>
        <begin position="408"/>
        <end position="444"/>
    </location>
</feature>
<evidence type="ECO:0000313" key="3">
    <source>
        <dbReference type="Proteomes" id="UP001176517"/>
    </source>
</evidence>
<keyword evidence="3" id="KW-1185">Reference proteome</keyword>
<dbReference type="Proteomes" id="UP001176517">
    <property type="component" value="Unassembled WGS sequence"/>
</dbReference>
<dbReference type="EMBL" id="JAPDMZ010000164">
    <property type="protein sequence ID" value="KAK0547350.1"/>
    <property type="molecule type" value="Genomic_DNA"/>
</dbReference>
<protein>
    <submittedName>
        <fullName evidence="2">Uncharacterized protein</fullName>
    </submittedName>
</protein>
<feature type="region of interest" description="Disordered" evidence="1">
    <location>
        <begin position="215"/>
        <end position="236"/>
    </location>
</feature>
<feature type="compositionally biased region" description="Polar residues" evidence="1">
    <location>
        <begin position="135"/>
        <end position="183"/>
    </location>
</feature>
<comment type="caution">
    <text evidence="2">The sequence shown here is derived from an EMBL/GenBank/DDBJ whole genome shotgun (WGS) entry which is preliminary data.</text>
</comment>
<name>A0AAN6GPD8_9BASI</name>
<feature type="compositionally biased region" description="Polar residues" evidence="1">
    <location>
        <begin position="96"/>
        <end position="109"/>
    </location>
</feature>
<feature type="region of interest" description="Disordered" evidence="1">
    <location>
        <begin position="249"/>
        <end position="616"/>
    </location>
</feature>
<sequence>MITHQTAWSWLEECRAGLDSVYANLVDRRAIQNVASSRTPDQNPAELLGNNRPVSHPFPIADEETDSLLPRSTSSSEPASPSGATPSSRKVPRPTLASTDTQDLTSAYTRSLVAAPSTGQDVDAPGRRHAGNTPIYETQDITDPSITLSRSDPQKTSAASGQTLTASSAASHDRQSQLQQGQDSKLKSAARGNKVKFDLPRTSGADLANMSAITDITTPGNTAGRSSALEKVSSSHTGVLKNLRDLVRQHDATRFPPRLALDPKGKGRALDEPEPRSYQMLSHPVMHSTPSMPPRPPQSRMKHPDTTRSTSSDLSAPPKRDRSSTSPDGAGPFTPTKRPRPDRSTSASDVAAALRRSRLLGSDGELAQWDVSSQDDTAAEESQAPAPLRSAPAAAAPLTKTKNAARKSPQQPVRQTKSTTARKPSAAAQATTNSKKALEFSTQKPAIETSPARSVRSVAGARPRIHPPHPQQQQQSNIDADASSETGHIGEGGAVATGGKGTKRKLAMTTAASMSDLERIPSASSKGPAAGRSRVHGRGRGQGTAATGRGRGGGRGSAVLTGTRTVSAPVSVGGAGILTGDPHREGGAQQRSGQIAAREEGKAHRKLQLDTSMSRS</sequence>
<feature type="compositionally biased region" description="Polar residues" evidence="1">
    <location>
        <begin position="215"/>
        <end position="225"/>
    </location>
</feature>
<proteinExistence type="predicted"/>
<feature type="compositionally biased region" description="Low complexity" evidence="1">
    <location>
        <begin position="384"/>
        <end position="402"/>
    </location>
</feature>
<feature type="compositionally biased region" description="Gly residues" evidence="1">
    <location>
        <begin position="489"/>
        <end position="500"/>
    </location>
</feature>
<organism evidence="2 3">
    <name type="scientific">Tilletia horrida</name>
    <dbReference type="NCBI Taxonomy" id="155126"/>
    <lineage>
        <taxon>Eukaryota</taxon>
        <taxon>Fungi</taxon>
        <taxon>Dikarya</taxon>
        <taxon>Basidiomycota</taxon>
        <taxon>Ustilaginomycotina</taxon>
        <taxon>Exobasidiomycetes</taxon>
        <taxon>Tilletiales</taxon>
        <taxon>Tilletiaceae</taxon>
        <taxon>Tilletia</taxon>
    </lineage>
</organism>
<feature type="compositionally biased region" description="Basic and acidic residues" evidence="1">
    <location>
        <begin position="261"/>
        <end position="275"/>
    </location>
</feature>